<dbReference type="OrthoDB" id="9800417at2"/>
<feature type="signal peptide" evidence="2">
    <location>
        <begin position="1"/>
        <end position="23"/>
    </location>
</feature>
<dbReference type="InterPro" id="IPR005135">
    <property type="entry name" value="Endo/exonuclease/phosphatase"/>
</dbReference>
<dbReference type="PANTHER" id="PTHR42834:SF1">
    <property type="entry name" value="ENDONUCLEASE_EXONUCLEASE_PHOSPHATASE FAMILY PROTEIN (AFU_ORTHOLOGUE AFUA_3G09210)"/>
    <property type="match status" value="1"/>
</dbReference>
<organism evidence="4 5">
    <name type="scientific">Marinobacter zhejiangensis</name>
    <dbReference type="NCBI Taxonomy" id="488535"/>
    <lineage>
        <taxon>Bacteria</taxon>
        <taxon>Pseudomonadati</taxon>
        <taxon>Pseudomonadota</taxon>
        <taxon>Gammaproteobacteria</taxon>
        <taxon>Pseudomonadales</taxon>
        <taxon>Marinobacteraceae</taxon>
        <taxon>Marinobacter</taxon>
    </lineage>
</organism>
<reference evidence="5" key="1">
    <citation type="submission" date="2016-10" db="EMBL/GenBank/DDBJ databases">
        <authorList>
            <person name="Varghese N."/>
            <person name="Submissions S."/>
        </authorList>
    </citation>
    <scope>NUCLEOTIDE SEQUENCE [LARGE SCALE GENOMIC DNA]</scope>
    <source>
        <strain evidence="5">CGMCC 1.7061</strain>
    </source>
</reference>
<dbReference type="Pfam" id="PF03372">
    <property type="entry name" value="Exo_endo_phos"/>
    <property type="match status" value="1"/>
</dbReference>
<evidence type="ECO:0000313" key="4">
    <source>
        <dbReference type="EMBL" id="SFL95931.1"/>
    </source>
</evidence>
<accession>A0A1I4LY42</accession>
<evidence type="ECO:0000256" key="1">
    <source>
        <dbReference type="SAM" id="MobiDB-lite"/>
    </source>
</evidence>
<dbReference type="EMBL" id="FOUE01000001">
    <property type="protein sequence ID" value="SFL95931.1"/>
    <property type="molecule type" value="Genomic_DNA"/>
</dbReference>
<feature type="domain" description="Endonuclease/exonuclease/phosphatase" evidence="3">
    <location>
        <begin position="295"/>
        <end position="570"/>
    </location>
</feature>
<protein>
    <recommendedName>
        <fullName evidence="3">Endonuclease/exonuclease/phosphatase domain-containing protein</fullName>
    </recommendedName>
</protein>
<proteinExistence type="predicted"/>
<feature type="region of interest" description="Disordered" evidence="1">
    <location>
        <begin position="204"/>
        <end position="225"/>
    </location>
</feature>
<keyword evidence="5" id="KW-1185">Reference proteome</keyword>
<sequence length="579" mass="62995">MTPFANSWACALLALAFTLPTHACDGQAQTISAIQGSGRSSPQIGERVTVNGVITYDGRGPGGLGGFFLQQPGHQSDQHPGSRALFVYTRRTAGQPGQRVQVTGTVAEYYGLTELTQVEQVSVCGPGQLPPPVTVQLPLSDDQREALEGMRITLNHPLEVISLDHLADYGSVTLAPGQQPTPTQILPPGPDAQALARRQEQQRLILDDGSHQRGPTPTPYPEGGLSMDNSLRAGSRVTQLDGILDYRYQQWRLQPLTTPSFEASNPRPAPPERATTTNLRLLTLNLANYFNGDQGDYRTSRGARNPDQWRRQTQRLAATIHQSQADVLAASELENDGYGASSAIAALAQALGGDWRYVVPADQDSNDAISVGLLYRSSRVQTVGPALRPSPQQWSGLGRRPLMQQFQARASGQSVRIAVVHFKSKRCQHAQGADRDQDDGQGCFAHRRRRQAEALVSWLNNAVPERLAGTLITGDLNSYAREWPLENLRAAGFVDLLNQHSGSLQSASTYRYQGRQGTLDYSLANGLLTPSVVAAHVWAINADEPRALSYKDAHSNAATTVSVPWRSSDHDPLITDFQL</sequence>
<dbReference type="CDD" id="cd04486">
    <property type="entry name" value="YhcR_OBF_like"/>
    <property type="match status" value="1"/>
</dbReference>
<dbReference type="Gene3D" id="3.60.10.10">
    <property type="entry name" value="Endonuclease/exonuclease/phosphatase"/>
    <property type="match status" value="1"/>
</dbReference>
<dbReference type="NCBIfam" id="NF033681">
    <property type="entry name" value="ExeM_NucH_DNase"/>
    <property type="match status" value="1"/>
</dbReference>
<keyword evidence="2" id="KW-0732">Signal</keyword>
<dbReference type="AlphaFoldDB" id="A0A1I4LY42"/>
<name>A0A1I4LY42_9GAMM</name>
<gene>
    <name evidence="4" type="ORF">SAMN04487963_0738</name>
</gene>
<dbReference type="InterPro" id="IPR047971">
    <property type="entry name" value="ExeM-like"/>
</dbReference>
<evidence type="ECO:0000256" key="2">
    <source>
        <dbReference type="SAM" id="SignalP"/>
    </source>
</evidence>
<dbReference type="PANTHER" id="PTHR42834">
    <property type="entry name" value="ENDONUCLEASE/EXONUCLEASE/PHOSPHATASE FAMILY PROTEIN (AFU_ORTHOLOGUE AFUA_3G09210)"/>
    <property type="match status" value="1"/>
</dbReference>
<evidence type="ECO:0000313" key="5">
    <source>
        <dbReference type="Proteomes" id="UP000198519"/>
    </source>
</evidence>
<dbReference type="InterPro" id="IPR036691">
    <property type="entry name" value="Endo/exonu/phosph_ase_sf"/>
</dbReference>
<dbReference type="GO" id="GO:0003824">
    <property type="term" value="F:catalytic activity"/>
    <property type="evidence" value="ECO:0007669"/>
    <property type="project" value="InterPro"/>
</dbReference>
<dbReference type="Proteomes" id="UP000198519">
    <property type="component" value="Unassembled WGS sequence"/>
</dbReference>
<evidence type="ECO:0000259" key="3">
    <source>
        <dbReference type="Pfam" id="PF03372"/>
    </source>
</evidence>
<feature type="chain" id="PRO_5011670584" description="Endonuclease/exonuclease/phosphatase domain-containing protein" evidence="2">
    <location>
        <begin position="24"/>
        <end position="579"/>
    </location>
</feature>
<dbReference type="RefSeq" id="WP_092020516.1">
    <property type="nucleotide sequence ID" value="NZ_FOUE01000001.1"/>
</dbReference>
<dbReference type="STRING" id="488535.SAMN04487963_0738"/>
<dbReference type="SUPFAM" id="SSF56219">
    <property type="entry name" value="DNase I-like"/>
    <property type="match status" value="1"/>
</dbReference>